<evidence type="ECO:0000313" key="1">
    <source>
        <dbReference type="EMBL" id="KRZ17739.1"/>
    </source>
</evidence>
<keyword evidence="2" id="KW-1185">Reference proteome</keyword>
<name>A0A0V1I4C5_9BILA</name>
<evidence type="ECO:0000313" key="2">
    <source>
        <dbReference type="Proteomes" id="UP000055024"/>
    </source>
</evidence>
<dbReference type="OrthoDB" id="10522845at2759"/>
<organism evidence="1 2">
    <name type="scientific">Trichinella zimbabwensis</name>
    <dbReference type="NCBI Taxonomy" id="268475"/>
    <lineage>
        <taxon>Eukaryota</taxon>
        <taxon>Metazoa</taxon>
        <taxon>Ecdysozoa</taxon>
        <taxon>Nematoda</taxon>
        <taxon>Enoplea</taxon>
        <taxon>Dorylaimia</taxon>
        <taxon>Trichinellida</taxon>
        <taxon>Trichinellidae</taxon>
        <taxon>Trichinella</taxon>
    </lineage>
</organism>
<comment type="caution">
    <text evidence="1">The sequence shown here is derived from an EMBL/GenBank/DDBJ whole genome shotgun (WGS) entry which is preliminary data.</text>
</comment>
<accession>A0A0V1I4C5</accession>
<reference evidence="1 2" key="1">
    <citation type="submission" date="2015-01" db="EMBL/GenBank/DDBJ databases">
        <title>Evolution of Trichinella species and genotypes.</title>
        <authorList>
            <person name="Korhonen P.K."/>
            <person name="Edoardo P."/>
            <person name="Giuseppe L.R."/>
            <person name="Gasser R.B."/>
        </authorList>
    </citation>
    <scope>NUCLEOTIDE SEQUENCE [LARGE SCALE GENOMIC DNA]</scope>
    <source>
        <strain evidence="1">ISS1029</strain>
    </source>
</reference>
<dbReference type="EMBL" id="JYDP01000005">
    <property type="protein sequence ID" value="KRZ17739.1"/>
    <property type="molecule type" value="Genomic_DNA"/>
</dbReference>
<dbReference type="Proteomes" id="UP000055024">
    <property type="component" value="Unassembled WGS sequence"/>
</dbReference>
<proteinExistence type="predicted"/>
<dbReference type="AlphaFoldDB" id="A0A0V1I4C5"/>
<sequence>MPAAAMSSSRAAEDCTDCVVRRVYHDSVLSYRLEVVEHRGVGQGIFGGVLRFLLLMREGDLGRCCGRCNGVQGCQCDRDVRKETPRSNAVGIDGVTQEGKRRPGQEALVLVDLDAMRLQALLHFLQWSKKLWTALCRPKGILRNLKRLKGVVIAVFRIYAYRAGCVRNQLNVAVCTGPALCSGQGRGSRHTVAFVGFVAWVPCAVEMPSSC</sequence>
<gene>
    <name evidence="1" type="ORF">T11_10637</name>
</gene>
<protein>
    <submittedName>
        <fullName evidence="1">Uncharacterized protein</fullName>
    </submittedName>
</protein>